<name>A0A0E9ULY6_ANGAN</name>
<reference evidence="1" key="2">
    <citation type="journal article" date="2015" name="Fish Shellfish Immunol.">
        <title>Early steps in the European eel (Anguilla anguilla)-Vibrio vulnificus interaction in the gills: Role of the RtxA13 toxin.</title>
        <authorList>
            <person name="Callol A."/>
            <person name="Pajuelo D."/>
            <person name="Ebbesson L."/>
            <person name="Teles M."/>
            <person name="MacKenzie S."/>
            <person name="Amaro C."/>
        </authorList>
    </citation>
    <scope>NUCLEOTIDE SEQUENCE</scope>
</reference>
<proteinExistence type="predicted"/>
<evidence type="ECO:0000313" key="1">
    <source>
        <dbReference type="EMBL" id="JAH66802.1"/>
    </source>
</evidence>
<sequence>MTRAPRSAHYSTGLSITIYSTLPGRQQDNYLTNPNKRGFIITCRVFALSL</sequence>
<reference evidence="1" key="1">
    <citation type="submission" date="2014-11" db="EMBL/GenBank/DDBJ databases">
        <authorList>
            <person name="Amaro Gonzalez C."/>
        </authorList>
    </citation>
    <scope>NUCLEOTIDE SEQUENCE</scope>
</reference>
<protein>
    <submittedName>
        <fullName evidence="1">Uncharacterized protein</fullName>
    </submittedName>
</protein>
<accession>A0A0E9ULY6</accession>
<dbReference type="EMBL" id="GBXM01041775">
    <property type="protein sequence ID" value="JAH66802.1"/>
    <property type="molecule type" value="Transcribed_RNA"/>
</dbReference>
<organism evidence="1">
    <name type="scientific">Anguilla anguilla</name>
    <name type="common">European freshwater eel</name>
    <name type="synonym">Muraena anguilla</name>
    <dbReference type="NCBI Taxonomy" id="7936"/>
    <lineage>
        <taxon>Eukaryota</taxon>
        <taxon>Metazoa</taxon>
        <taxon>Chordata</taxon>
        <taxon>Craniata</taxon>
        <taxon>Vertebrata</taxon>
        <taxon>Euteleostomi</taxon>
        <taxon>Actinopterygii</taxon>
        <taxon>Neopterygii</taxon>
        <taxon>Teleostei</taxon>
        <taxon>Anguilliformes</taxon>
        <taxon>Anguillidae</taxon>
        <taxon>Anguilla</taxon>
    </lineage>
</organism>
<dbReference type="AlphaFoldDB" id="A0A0E9ULY6"/>